<evidence type="ECO:0000256" key="2">
    <source>
        <dbReference type="ARBA" id="ARBA00022771"/>
    </source>
</evidence>
<dbReference type="PANTHER" id="PTHR21497:SF37">
    <property type="entry name" value="E3 UBIQUITIN-PROTEIN LIGASE"/>
    <property type="match status" value="1"/>
</dbReference>
<dbReference type="Pfam" id="PF22960">
    <property type="entry name" value="WHD_UBR1"/>
    <property type="match status" value="1"/>
</dbReference>
<keyword evidence="8" id="KW-1185">Reference proteome</keyword>
<dbReference type="GO" id="GO:0016567">
    <property type="term" value="P:protein ubiquitination"/>
    <property type="evidence" value="ECO:0007669"/>
    <property type="project" value="UniProtKB-UniRule"/>
</dbReference>
<dbReference type="GO" id="GO:0061630">
    <property type="term" value="F:ubiquitin protein ligase activity"/>
    <property type="evidence" value="ECO:0007669"/>
    <property type="project" value="UniProtKB-UniRule"/>
</dbReference>
<comment type="caution">
    <text evidence="7">The sequence shown here is derived from an EMBL/GenBank/DDBJ whole genome shotgun (WGS) entry which is preliminary data.</text>
</comment>
<comment type="similarity">
    <text evidence="5">Belongs to the E3 ubiquitin-protein ligase UBR1-like family.</text>
</comment>
<dbReference type="EC" id="2.3.2.27" evidence="5"/>
<evidence type="ECO:0000313" key="7">
    <source>
        <dbReference type="EMBL" id="KAF2075747.1"/>
    </source>
</evidence>
<comment type="function">
    <text evidence="5">Ubiquitin ligase protein which is a component of the N-end rule pathway. Recognizes and binds to proteins bearing specific N-terminal residues that are destabilizing according to the N-end rule, leading to their ubiquitination and subsequent degradation.</text>
</comment>
<dbReference type="Proteomes" id="UP000695562">
    <property type="component" value="Unassembled WGS sequence"/>
</dbReference>
<dbReference type="GO" id="GO:0000151">
    <property type="term" value="C:ubiquitin ligase complex"/>
    <property type="evidence" value="ECO:0007669"/>
    <property type="project" value="TreeGrafter"/>
</dbReference>
<organism evidence="7 8">
    <name type="scientific">Polysphondylium violaceum</name>
    <dbReference type="NCBI Taxonomy" id="133409"/>
    <lineage>
        <taxon>Eukaryota</taxon>
        <taxon>Amoebozoa</taxon>
        <taxon>Evosea</taxon>
        <taxon>Eumycetozoa</taxon>
        <taxon>Dictyostelia</taxon>
        <taxon>Dictyosteliales</taxon>
        <taxon>Dictyosteliaceae</taxon>
        <taxon>Polysphondylium</taxon>
    </lineage>
</organism>
<dbReference type="InterPro" id="IPR055194">
    <property type="entry name" value="UBR1-like_WH"/>
</dbReference>
<name>A0A8J4Q0G2_9MYCE</name>
<dbReference type="Pfam" id="PF02207">
    <property type="entry name" value="zf-UBR"/>
    <property type="match status" value="1"/>
</dbReference>
<accession>A0A8J4Q0G2</accession>
<comment type="pathway">
    <text evidence="5">Protein modification; protein ubiquitination.</text>
</comment>
<dbReference type="SMART" id="SM00396">
    <property type="entry name" value="ZnF_UBR1"/>
    <property type="match status" value="1"/>
</dbReference>
<keyword evidence="5" id="KW-0833">Ubl conjugation pathway</keyword>
<keyword evidence="3 5" id="KW-0862">Zinc</keyword>
<dbReference type="GO" id="GO:0005737">
    <property type="term" value="C:cytoplasm"/>
    <property type="evidence" value="ECO:0007669"/>
    <property type="project" value="TreeGrafter"/>
</dbReference>
<dbReference type="EMBL" id="AJWJ01000087">
    <property type="protein sequence ID" value="KAF2075747.1"/>
    <property type="molecule type" value="Genomic_DNA"/>
</dbReference>
<comment type="catalytic activity">
    <reaction evidence="5">
        <text>S-ubiquitinyl-[E2 ubiquitin-conjugating enzyme]-L-cysteine + [acceptor protein]-L-lysine = [E2 ubiquitin-conjugating enzyme]-L-cysteine + N(6)-ubiquitinyl-[acceptor protein]-L-lysine.</text>
        <dbReference type="EC" id="2.3.2.27"/>
    </reaction>
</comment>
<dbReference type="GO" id="GO:0008270">
    <property type="term" value="F:zinc ion binding"/>
    <property type="evidence" value="ECO:0007669"/>
    <property type="project" value="UniProtKB-UniRule"/>
</dbReference>
<sequence length="1523" mass="178144">MITSLNNHPKPIQVVPVLTSMHDAPFNYKYCLESYLEVKLKSLKERDIDNFVASLSGETILTLIEKTFIKLPFCQQEWTANSYFFKCNDCSIEKNSSVCVNCFKKSDHLLKCKSFSLEKSLSGGCCDCGNSDCVIEESFCKDHSVSEDPSSQLDEKTKKSLHVTIRLLVLFILRCIDELGATPVNDRDHIQVLETIKNIFQWFEKVSKQSYSILYIIAQEFSGRSLKENSFEIYKPIDLPFLDMVPYNFNENAIYKLLLESKKFPQIIDYFMPLAFTFFGNKIFKIIFLEELLKFFKDFSLDQKLSSQKRSLVEQLIPLQSISFPFINGQSKQNIFIVIFNTYTTIFKKVAMINLKIPSQRSSLNLILDDIVEFRFFPELFKKEQIVNQIYENDEIIRSFLQTVNEIQFMDTFTRSIDKADENTLPSLLGILSIEGEIKLAFGNLFKTLHKYKFNTTEKYFDLIVRGFQISSPNQGYHFCDGLELPNCNILKGIEPLSLYTLRYGIVHVFFSKIVFGSPDFSFNYLNSNFDRKTMILLTSKAIIRSVYVSQYESNLWKRNGVDIYAQYIWLNLELELFFIQLMTILLGPKTIITLCLSSFSSNFQHDPQYKNMLPHFLRFLIFVLQYRHHIQIDSDSQKYHLIQHLASGPKTYTQLKDCRPEYWEGISEDSIDLVAHFKESDKKYHLKPTMWERYDPYYPFYYEKESKSKSMENFWEHLKQKNHISQESYPLPCKIDTLHDNMKQVLSLLQEPLLYEMFSCNISSLISLPTVKGKTVKYRINSDSELIKFVQNEIDYQVNCLESENNEPYYDFQSGNQYLDSLLNHSLYTIVMALKLFIETNFKTMDKQTISKIHRCLDFYFKDTNRNTGKKQEFDSFLSEMNVSYTMNPILCLLKPFTFIVDDGVENDKSEFVVFNLIDLVIMMSVKMENENHCKDKKDLFHQFYSFLNQINNTTLENHLLSSINLKSFLSDKDLLEAQERKKKALQKQTEIKEKIRLQQQSISLDKYLSYEEESFDPISPDNNTDGQVCVVCKLHSPVPLCEIGYVSNSAVKRLSIRETKSQFKDPGHYLEAVGDELLFYQNTWHDFNLYSIFYIIQFGCSTFAQCCGHVIHKSCLEQLHPSVLKQNECFYCPMCKRVSNFILSTKVEKMDSDFANSLAMTFLLHDLTNVDPPPKNKDIYKCLLWKYIISNIENLELLTRPNHNYLEGLEKQSSFGDYQNPMIFSETEFKRHLKTLHLIYVNIMAITSKIDPTFFELDKNMDFFTSRDPFVLLCIRHFLYPHKDLMTETLPACFKLMVSDVRSFQYGSTQKNISYSHPLKGKESIDSYLKPFIRKAFLFIHYCIKSQESIGLEFFNNIDLLKTKLGLSSPLSLDLKFIPIPFERLFLNNFFITHLPTFTYLPSKHIELALNNLNKPLPTKKCRDNDKGFCLFCSTLVCLNDECCPQQNLIHSFGCALQSVTVKVCTPQTNVIKETPYKHQYIYDVYFDKHKQAGGLRSTSDFRLNESILRRLYVDWLKNKI</sequence>
<keyword evidence="5" id="KW-0808">Transferase</keyword>
<keyword evidence="2 5" id="KW-0863">Zinc-finger</keyword>
<gene>
    <name evidence="7" type="ORF">CYY_002929</name>
</gene>
<dbReference type="InterPro" id="IPR039164">
    <property type="entry name" value="UBR1-like"/>
</dbReference>
<protein>
    <recommendedName>
        <fullName evidence="5">E3 ubiquitin-protein ligase</fullName>
        <ecNumber evidence="5">2.3.2.27</ecNumber>
    </recommendedName>
</protein>
<evidence type="ECO:0000313" key="8">
    <source>
        <dbReference type="Proteomes" id="UP000695562"/>
    </source>
</evidence>
<dbReference type="Gene3D" id="2.10.110.30">
    <property type="match status" value="1"/>
</dbReference>
<feature type="zinc finger region" description="UBR-type" evidence="4">
    <location>
        <begin position="72"/>
        <end position="145"/>
    </location>
</feature>
<feature type="domain" description="UBR-type" evidence="6">
    <location>
        <begin position="72"/>
        <end position="145"/>
    </location>
</feature>
<dbReference type="PROSITE" id="PS51157">
    <property type="entry name" value="ZF_UBR"/>
    <property type="match status" value="1"/>
</dbReference>
<dbReference type="CDD" id="cd19673">
    <property type="entry name" value="UBR-box_UBR3"/>
    <property type="match status" value="1"/>
</dbReference>
<dbReference type="OrthoDB" id="20544at2759"/>
<evidence type="ECO:0000256" key="3">
    <source>
        <dbReference type="ARBA" id="ARBA00022833"/>
    </source>
</evidence>
<keyword evidence="1 5" id="KW-0479">Metal-binding</keyword>
<evidence type="ECO:0000256" key="4">
    <source>
        <dbReference type="PROSITE-ProRule" id="PRU00508"/>
    </source>
</evidence>
<evidence type="ECO:0000256" key="5">
    <source>
        <dbReference type="RuleBase" id="RU366018"/>
    </source>
</evidence>
<proteinExistence type="inferred from homology"/>
<dbReference type="PANTHER" id="PTHR21497">
    <property type="entry name" value="UBIQUITIN LIGASE E3 ALPHA-RELATED"/>
    <property type="match status" value="1"/>
</dbReference>
<dbReference type="UniPathway" id="UPA00143"/>
<reference evidence="7" key="1">
    <citation type="submission" date="2020-01" db="EMBL/GenBank/DDBJ databases">
        <title>Development of genomics and gene disruption for Polysphondylium violaceum indicates a role for the polyketide synthase stlB in stalk morphogenesis.</title>
        <authorList>
            <person name="Narita B."/>
            <person name="Kawabe Y."/>
            <person name="Kin K."/>
            <person name="Saito T."/>
            <person name="Gibbs R."/>
            <person name="Kuspa A."/>
            <person name="Muzny D."/>
            <person name="Queller D."/>
            <person name="Richards S."/>
            <person name="Strassman J."/>
            <person name="Sucgang R."/>
            <person name="Worley K."/>
            <person name="Schaap P."/>
        </authorList>
    </citation>
    <scope>NUCLEOTIDE SEQUENCE</scope>
    <source>
        <strain evidence="7">QSvi11</strain>
    </source>
</reference>
<dbReference type="GO" id="GO:0071596">
    <property type="term" value="P:ubiquitin-dependent protein catabolic process via the N-end rule pathway"/>
    <property type="evidence" value="ECO:0007669"/>
    <property type="project" value="UniProtKB-UniRule"/>
</dbReference>
<dbReference type="InterPro" id="IPR003126">
    <property type="entry name" value="Znf_UBR"/>
</dbReference>
<evidence type="ECO:0000256" key="1">
    <source>
        <dbReference type="ARBA" id="ARBA00022723"/>
    </source>
</evidence>
<evidence type="ECO:0000259" key="6">
    <source>
        <dbReference type="PROSITE" id="PS51157"/>
    </source>
</evidence>